<sequence>MAQEVNLGRDLHPLVAPLSPFLQDAQRINSALGEGFDLLQGVLGPQQLLDNIISILKSGSEVADNIEEQLLSLAENVIETTEAAGREVLEIPPRLSYQLRQRPITDKFYK</sequence>
<accession>X1TK72</accession>
<evidence type="ECO:0000313" key="1">
    <source>
        <dbReference type="EMBL" id="GAJ05669.1"/>
    </source>
</evidence>
<reference evidence="1" key="1">
    <citation type="journal article" date="2014" name="Front. Microbiol.">
        <title>High frequency of phylogenetically diverse reductive dehalogenase-homologous genes in deep subseafloor sedimentary metagenomes.</title>
        <authorList>
            <person name="Kawai M."/>
            <person name="Futagami T."/>
            <person name="Toyoda A."/>
            <person name="Takaki Y."/>
            <person name="Nishi S."/>
            <person name="Hori S."/>
            <person name="Arai W."/>
            <person name="Tsubouchi T."/>
            <person name="Morono Y."/>
            <person name="Uchiyama I."/>
            <person name="Ito T."/>
            <person name="Fujiyama A."/>
            <person name="Inagaki F."/>
            <person name="Takami H."/>
        </authorList>
    </citation>
    <scope>NUCLEOTIDE SEQUENCE</scope>
    <source>
        <strain evidence="1">Expedition CK06-06</strain>
    </source>
</reference>
<gene>
    <name evidence="1" type="ORF">S12H4_52159</name>
</gene>
<organism evidence="1">
    <name type="scientific">marine sediment metagenome</name>
    <dbReference type="NCBI Taxonomy" id="412755"/>
    <lineage>
        <taxon>unclassified sequences</taxon>
        <taxon>metagenomes</taxon>
        <taxon>ecological metagenomes</taxon>
    </lineage>
</organism>
<protein>
    <submittedName>
        <fullName evidence="1">Uncharacterized protein</fullName>
    </submittedName>
</protein>
<comment type="caution">
    <text evidence="1">The sequence shown here is derived from an EMBL/GenBank/DDBJ whole genome shotgun (WGS) entry which is preliminary data.</text>
</comment>
<dbReference type="AlphaFoldDB" id="X1TK72"/>
<proteinExistence type="predicted"/>
<name>X1TK72_9ZZZZ</name>
<dbReference type="EMBL" id="BARW01033054">
    <property type="protein sequence ID" value="GAJ05669.1"/>
    <property type="molecule type" value="Genomic_DNA"/>
</dbReference>